<dbReference type="EMBL" id="JAFREP010000003">
    <property type="protein sequence ID" value="MBO1317721.1"/>
    <property type="molecule type" value="Genomic_DNA"/>
</dbReference>
<name>A0A8J7U3X2_9BACT</name>
<proteinExistence type="predicted"/>
<dbReference type="Proteomes" id="UP000664417">
    <property type="component" value="Unassembled WGS sequence"/>
</dbReference>
<gene>
    <name evidence="1" type="ORF">J3U88_04555</name>
</gene>
<protein>
    <submittedName>
        <fullName evidence="1">Uncharacterized protein</fullName>
    </submittedName>
</protein>
<dbReference type="AlphaFoldDB" id="A0A8J7U3X2"/>
<comment type="caution">
    <text evidence="1">The sequence shown here is derived from an EMBL/GenBank/DDBJ whole genome shotgun (WGS) entry which is preliminary data.</text>
</comment>
<dbReference type="RefSeq" id="WP_207857129.1">
    <property type="nucleotide sequence ID" value="NZ_JAFREP010000003.1"/>
</dbReference>
<keyword evidence="2" id="KW-1185">Reference proteome</keyword>
<sequence>MSSAARRTRNGSIAWFSGPRLMKGYGTQAAKFLLYVTRELSAKLLERAEQG</sequence>
<organism evidence="1 2">
    <name type="scientific">Acanthopleuribacter pedis</name>
    <dbReference type="NCBI Taxonomy" id="442870"/>
    <lineage>
        <taxon>Bacteria</taxon>
        <taxon>Pseudomonadati</taxon>
        <taxon>Acidobacteriota</taxon>
        <taxon>Holophagae</taxon>
        <taxon>Acanthopleuribacterales</taxon>
        <taxon>Acanthopleuribacteraceae</taxon>
        <taxon>Acanthopleuribacter</taxon>
    </lineage>
</organism>
<accession>A0A8J7U3X2</accession>
<evidence type="ECO:0000313" key="2">
    <source>
        <dbReference type="Proteomes" id="UP000664417"/>
    </source>
</evidence>
<reference evidence="1" key="1">
    <citation type="submission" date="2021-03" db="EMBL/GenBank/DDBJ databases">
        <authorList>
            <person name="Wang G."/>
        </authorList>
    </citation>
    <scope>NUCLEOTIDE SEQUENCE</scope>
    <source>
        <strain evidence="1">KCTC 12899</strain>
    </source>
</reference>
<evidence type="ECO:0000313" key="1">
    <source>
        <dbReference type="EMBL" id="MBO1317721.1"/>
    </source>
</evidence>